<gene>
    <name evidence="8" type="ORF">BDZ94DRAFT_1168927</name>
</gene>
<proteinExistence type="inferred from homology"/>
<feature type="transmembrane region" description="Helical" evidence="7">
    <location>
        <begin position="195"/>
        <end position="213"/>
    </location>
</feature>
<evidence type="ECO:0000313" key="9">
    <source>
        <dbReference type="Proteomes" id="UP000807353"/>
    </source>
</evidence>
<feature type="transmembrane region" description="Helical" evidence="7">
    <location>
        <begin position="143"/>
        <end position="161"/>
    </location>
</feature>
<keyword evidence="3" id="KW-0813">Transport</keyword>
<evidence type="ECO:0000256" key="6">
    <source>
        <dbReference type="ARBA" id="ARBA00023136"/>
    </source>
</evidence>
<dbReference type="InterPro" id="IPR037185">
    <property type="entry name" value="EmrE-like"/>
</dbReference>
<dbReference type="PANTHER" id="PTHR23051:SF0">
    <property type="entry name" value="SOLUTE CARRIER FAMILY 35 MEMBER F5"/>
    <property type="match status" value="1"/>
</dbReference>
<dbReference type="SUPFAM" id="SSF103481">
    <property type="entry name" value="Multidrug resistance efflux transporter EmrE"/>
    <property type="match status" value="1"/>
</dbReference>
<dbReference type="Proteomes" id="UP000807353">
    <property type="component" value="Unassembled WGS sequence"/>
</dbReference>
<feature type="transmembrane region" description="Helical" evidence="7">
    <location>
        <begin position="167"/>
        <end position="188"/>
    </location>
</feature>
<name>A0A9P6CG20_9AGAR</name>
<accession>A0A9P6CG20</accession>
<organism evidence="8 9">
    <name type="scientific">Collybia nuda</name>
    <dbReference type="NCBI Taxonomy" id="64659"/>
    <lineage>
        <taxon>Eukaryota</taxon>
        <taxon>Fungi</taxon>
        <taxon>Dikarya</taxon>
        <taxon>Basidiomycota</taxon>
        <taxon>Agaricomycotina</taxon>
        <taxon>Agaricomycetes</taxon>
        <taxon>Agaricomycetidae</taxon>
        <taxon>Agaricales</taxon>
        <taxon>Tricholomatineae</taxon>
        <taxon>Clitocybaceae</taxon>
        <taxon>Collybia</taxon>
    </lineage>
</organism>
<evidence type="ECO:0000256" key="5">
    <source>
        <dbReference type="ARBA" id="ARBA00022989"/>
    </source>
</evidence>
<sequence>MTLDETLDISIQRLSYSTSSIGSVQKPSLFHGKLPNTARRQFILGLALLMVVVFLWTSSNFALFQEGYDKPFLVTYMNTSAFSLYLLLFFWRKKGLSAGSVGFNTESMFTILALNLIANYTPTQIPLSDNDSLPLTIQETAKLALLFCFIWFIANWTVNASLNYTSIASATILSSMSGFFTLGIGHIFLVEVLSLGKVAAVLMSFLGVMMVSISDSSSPGTQKPQPVIDGPPEHTLRPLLGDTLALLSAVFYAFYVILLKVRIRTESRIDMQLFFGFVGLFNILLCWPIGMVLHFTGVEHFELPTTAWVVMAILTNMLVTLSSDYIYVLAMLKTTPLVVTIGLSLTIPLAVIGDFFFGKSTNGQVLIGAALVLVSFIVVGIDNMYAVTGVNDEA</sequence>
<comment type="similarity">
    <text evidence="2">Belongs to the SLC35F solute transporter family.</text>
</comment>
<dbReference type="AlphaFoldDB" id="A0A9P6CG20"/>
<feature type="transmembrane region" description="Helical" evidence="7">
    <location>
        <begin position="337"/>
        <end position="357"/>
    </location>
</feature>
<feature type="transmembrane region" description="Helical" evidence="7">
    <location>
        <begin position="307"/>
        <end position="330"/>
    </location>
</feature>
<keyword evidence="4 7" id="KW-0812">Transmembrane</keyword>
<keyword evidence="6 7" id="KW-0472">Membrane</keyword>
<dbReference type="OrthoDB" id="1436450at2759"/>
<dbReference type="EMBL" id="MU150293">
    <property type="protein sequence ID" value="KAF9460780.1"/>
    <property type="molecule type" value="Genomic_DNA"/>
</dbReference>
<evidence type="ECO:0000256" key="2">
    <source>
        <dbReference type="ARBA" id="ARBA00007863"/>
    </source>
</evidence>
<comment type="subcellular location">
    <subcellularLocation>
        <location evidence="1">Membrane</location>
        <topology evidence="1">Multi-pass membrane protein</topology>
    </subcellularLocation>
</comment>
<feature type="transmembrane region" description="Helical" evidence="7">
    <location>
        <begin position="42"/>
        <end position="61"/>
    </location>
</feature>
<feature type="transmembrane region" description="Helical" evidence="7">
    <location>
        <begin position="363"/>
        <end position="381"/>
    </location>
</feature>
<evidence type="ECO:0000256" key="1">
    <source>
        <dbReference type="ARBA" id="ARBA00004141"/>
    </source>
</evidence>
<evidence type="ECO:0000256" key="4">
    <source>
        <dbReference type="ARBA" id="ARBA00022692"/>
    </source>
</evidence>
<protein>
    <recommendedName>
        <fullName evidence="10">EamA domain-containing protein</fullName>
    </recommendedName>
</protein>
<dbReference type="PANTHER" id="PTHR23051">
    <property type="entry name" value="SOLUTE CARRIER FAMILY 35, MEMBER F5"/>
    <property type="match status" value="1"/>
</dbReference>
<evidence type="ECO:0000256" key="3">
    <source>
        <dbReference type="ARBA" id="ARBA00022448"/>
    </source>
</evidence>
<comment type="caution">
    <text evidence="8">The sequence shown here is derived from an EMBL/GenBank/DDBJ whole genome shotgun (WGS) entry which is preliminary data.</text>
</comment>
<dbReference type="Pfam" id="PF06027">
    <property type="entry name" value="SLC35F"/>
    <property type="match status" value="1"/>
</dbReference>
<feature type="transmembrane region" description="Helical" evidence="7">
    <location>
        <begin position="73"/>
        <end position="91"/>
    </location>
</feature>
<feature type="transmembrane region" description="Helical" evidence="7">
    <location>
        <begin position="243"/>
        <end position="261"/>
    </location>
</feature>
<evidence type="ECO:0000256" key="7">
    <source>
        <dbReference type="SAM" id="Phobius"/>
    </source>
</evidence>
<evidence type="ECO:0000313" key="8">
    <source>
        <dbReference type="EMBL" id="KAF9460780.1"/>
    </source>
</evidence>
<dbReference type="InterPro" id="IPR009262">
    <property type="entry name" value="SLC35_F1/F2/F6"/>
</dbReference>
<dbReference type="GO" id="GO:0022857">
    <property type="term" value="F:transmembrane transporter activity"/>
    <property type="evidence" value="ECO:0007669"/>
    <property type="project" value="InterPro"/>
</dbReference>
<reference evidence="8" key="1">
    <citation type="submission" date="2020-11" db="EMBL/GenBank/DDBJ databases">
        <authorList>
            <consortium name="DOE Joint Genome Institute"/>
            <person name="Ahrendt S."/>
            <person name="Riley R."/>
            <person name="Andreopoulos W."/>
            <person name="Labutti K."/>
            <person name="Pangilinan J."/>
            <person name="Ruiz-Duenas F.J."/>
            <person name="Barrasa J.M."/>
            <person name="Sanchez-Garcia M."/>
            <person name="Camarero S."/>
            <person name="Miyauchi S."/>
            <person name="Serrano A."/>
            <person name="Linde D."/>
            <person name="Babiker R."/>
            <person name="Drula E."/>
            <person name="Ayuso-Fernandez I."/>
            <person name="Pacheco R."/>
            <person name="Padilla G."/>
            <person name="Ferreira P."/>
            <person name="Barriuso J."/>
            <person name="Kellner H."/>
            <person name="Castanera R."/>
            <person name="Alfaro M."/>
            <person name="Ramirez L."/>
            <person name="Pisabarro A.G."/>
            <person name="Kuo A."/>
            <person name="Tritt A."/>
            <person name="Lipzen A."/>
            <person name="He G."/>
            <person name="Yan M."/>
            <person name="Ng V."/>
            <person name="Cullen D."/>
            <person name="Martin F."/>
            <person name="Rosso M.-N."/>
            <person name="Henrissat B."/>
            <person name="Hibbett D."/>
            <person name="Martinez A.T."/>
            <person name="Grigoriev I.V."/>
        </authorList>
    </citation>
    <scope>NUCLEOTIDE SEQUENCE</scope>
    <source>
        <strain evidence="8">CBS 247.69</strain>
    </source>
</reference>
<feature type="transmembrane region" description="Helical" evidence="7">
    <location>
        <begin position="273"/>
        <end position="295"/>
    </location>
</feature>
<evidence type="ECO:0008006" key="10">
    <source>
        <dbReference type="Google" id="ProtNLM"/>
    </source>
</evidence>
<keyword evidence="5 7" id="KW-1133">Transmembrane helix</keyword>
<keyword evidence="9" id="KW-1185">Reference proteome</keyword>
<dbReference type="GO" id="GO:0000329">
    <property type="term" value="C:fungal-type vacuole membrane"/>
    <property type="evidence" value="ECO:0007669"/>
    <property type="project" value="TreeGrafter"/>
</dbReference>